<dbReference type="FunFam" id="2.10.60.10:FF:000020">
    <property type="entry name" value="LY6/PLAUR domain containing 5"/>
    <property type="match status" value="1"/>
</dbReference>
<evidence type="ECO:0000256" key="5">
    <source>
        <dbReference type="ARBA" id="ARBA00023136"/>
    </source>
</evidence>
<keyword evidence="3" id="KW-0336">GPI-anchor</keyword>
<evidence type="ECO:0000256" key="6">
    <source>
        <dbReference type="ARBA" id="ARBA00023180"/>
    </source>
</evidence>
<keyword evidence="9" id="KW-0812">Transmembrane</keyword>
<dbReference type="PANTHER" id="PTHR10624:SF9">
    <property type="entry name" value="LY6_PLAUR DOMAIN-CONTAINING PROTEIN 5"/>
    <property type="match status" value="1"/>
</dbReference>
<dbReference type="InterPro" id="IPR018363">
    <property type="entry name" value="CD59_antigen_CS"/>
</dbReference>
<comment type="subcellular location">
    <subcellularLocation>
        <location evidence="1">Cell membrane</location>
        <topology evidence="1">Lipid-anchor</topology>
        <topology evidence="1">GPI-anchor</topology>
    </subcellularLocation>
</comment>
<dbReference type="GO" id="GO:0005886">
    <property type="term" value="C:plasma membrane"/>
    <property type="evidence" value="ECO:0007669"/>
    <property type="project" value="UniProtKB-SubCell"/>
</dbReference>
<keyword evidence="9" id="KW-1133">Transmembrane helix</keyword>
<dbReference type="SUPFAM" id="SSF57302">
    <property type="entry name" value="Snake toxin-like"/>
    <property type="match status" value="1"/>
</dbReference>
<keyword evidence="12" id="KW-1185">Reference proteome</keyword>
<feature type="domain" description="UPAR/Ly6" evidence="10">
    <location>
        <begin position="92"/>
        <end position="175"/>
    </location>
</feature>
<dbReference type="EMBL" id="KB103916">
    <property type="protein sequence ID" value="ELK33741.1"/>
    <property type="molecule type" value="Genomic_DNA"/>
</dbReference>
<evidence type="ECO:0000313" key="11">
    <source>
        <dbReference type="EMBL" id="ELK33741.1"/>
    </source>
</evidence>
<keyword evidence="5 9" id="KW-0472">Membrane</keyword>
<dbReference type="InterPro" id="IPR045860">
    <property type="entry name" value="Snake_toxin-like_sf"/>
</dbReference>
<dbReference type="Proteomes" id="UP000010556">
    <property type="component" value="Unassembled WGS sequence"/>
</dbReference>
<dbReference type="PROSITE" id="PS00983">
    <property type="entry name" value="LY6_UPAR"/>
    <property type="match status" value="1"/>
</dbReference>
<reference evidence="12" key="1">
    <citation type="journal article" date="2013" name="Science">
        <title>Comparative analysis of bat genomes provides insight into the evolution of flight and immunity.</title>
        <authorList>
            <person name="Zhang G."/>
            <person name="Cowled C."/>
            <person name="Shi Z."/>
            <person name="Huang Z."/>
            <person name="Bishop-Lilly K.A."/>
            <person name="Fang X."/>
            <person name="Wynne J.W."/>
            <person name="Xiong Z."/>
            <person name="Baker M.L."/>
            <person name="Zhao W."/>
            <person name="Tachedjian M."/>
            <person name="Zhu Y."/>
            <person name="Zhou P."/>
            <person name="Jiang X."/>
            <person name="Ng J."/>
            <person name="Yang L."/>
            <person name="Wu L."/>
            <person name="Xiao J."/>
            <person name="Feng Y."/>
            <person name="Chen Y."/>
            <person name="Sun X."/>
            <person name="Zhang Y."/>
            <person name="Marsh G.A."/>
            <person name="Crameri G."/>
            <person name="Broder C.C."/>
            <person name="Frey K.G."/>
            <person name="Wang L.F."/>
            <person name="Wang J."/>
        </authorList>
    </citation>
    <scope>NUCLEOTIDE SEQUENCE [LARGE SCALE GENOMIC DNA]</scope>
</reference>
<dbReference type="Pfam" id="PF00021">
    <property type="entry name" value="UPAR_LY6"/>
    <property type="match status" value="1"/>
</dbReference>
<evidence type="ECO:0000256" key="9">
    <source>
        <dbReference type="SAM" id="Phobius"/>
    </source>
</evidence>
<dbReference type="CDD" id="cd23566">
    <property type="entry name" value="TFP_LU_ECD_LYPD5_rpt2"/>
    <property type="match status" value="1"/>
</dbReference>
<dbReference type="GO" id="GO:0098552">
    <property type="term" value="C:side of membrane"/>
    <property type="evidence" value="ECO:0007669"/>
    <property type="project" value="UniProtKB-KW"/>
</dbReference>
<protein>
    <recommendedName>
        <fullName evidence="8">Ly6/PLAUR domain-containing protein 5</fullName>
    </recommendedName>
</protein>
<dbReference type="Gene3D" id="2.10.60.10">
    <property type="entry name" value="CD59"/>
    <property type="match status" value="1"/>
</dbReference>
<sequence>MPRVQNPGKRSISSSLPHACADISSATFSPSDSTSYSPHPLTQALQCYSFQHVYFGPFDLSAMKLANISCPYGCSEAVLSLDTAPNPPTLSGTECYACVGTRPEDCTLRKSRRVQCHQDQSVCFQGNGEMSVDNFSVPVYIRTCHRPSCTVLGTTSPWTDIDLQGFCCEGPLCNGGSVTQPFTIASATAPPLAPHFLALLLIIPLLVGTLGGPLCLSP</sequence>
<evidence type="ECO:0000256" key="3">
    <source>
        <dbReference type="ARBA" id="ARBA00022622"/>
    </source>
</evidence>
<evidence type="ECO:0000256" key="1">
    <source>
        <dbReference type="ARBA" id="ARBA00004609"/>
    </source>
</evidence>
<keyword evidence="2" id="KW-1003">Cell membrane</keyword>
<dbReference type="AlphaFoldDB" id="L5M5T0"/>
<dbReference type="eggNOG" id="ENOG502SVAB">
    <property type="taxonomic scope" value="Eukaryota"/>
</dbReference>
<keyword evidence="6" id="KW-0325">Glycoprotein</keyword>
<organism evidence="11 12">
    <name type="scientific">Myotis davidii</name>
    <name type="common">David's myotis</name>
    <dbReference type="NCBI Taxonomy" id="225400"/>
    <lineage>
        <taxon>Eukaryota</taxon>
        <taxon>Metazoa</taxon>
        <taxon>Chordata</taxon>
        <taxon>Craniata</taxon>
        <taxon>Vertebrata</taxon>
        <taxon>Euteleostomi</taxon>
        <taxon>Mammalia</taxon>
        <taxon>Eutheria</taxon>
        <taxon>Laurasiatheria</taxon>
        <taxon>Chiroptera</taxon>
        <taxon>Yangochiroptera</taxon>
        <taxon>Vespertilionidae</taxon>
        <taxon>Myotis</taxon>
    </lineage>
</organism>
<evidence type="ECO:0000256" key="7">
    <source>
        <dbReference type="ARBA" id="ARBA00023288"/>
    </source>
</evidence>
<proteinExistence type="predicted"/>
<keyword evidence="7" id="KW-0449">Lipoprotein</keyword>
<evidence type="ECO:0000256" key="8">
    <source>
        <dbReference type="ARBA" id="ARBA00067857"/>
    </source>
</evidence>
<evidence type="ECO:0000313" key="12">
    <source>
        <dbReference type="Proteomes" id="UP000010556"/>
    </source>
</evidence>
<evidence type="ECO:0000256" key="2">
    <source>
        <dbReference type="ARBA" id="ARBA00022475"/>
    </source>
</evidence>
<keyword evidence="4" id="KW-0732">Signal</keyword>
<feature type="transmembrane region" description="Helical" evidence="9">
    <location>
        <begin position="196"/>
        <end position="216"/>
    </location>
</feature>
<evidence type="ECO:0000256" key="4">
    <source>
        <dbReference type="ARBA" id="ARBA00022729"/>
    </source>
</evidence>
<evidence type="ECO:0000259" key="10">
    <source>
        <dbReference type="Pfam" id="PF00021"/>
    </source>
</evidence>
<dbReference type="PANTHER" id="PTHR10624">
    <property type="entry name" value="UROKINASE PLASMINOGEN ACTIVATOR SURFACE RECEPTOR-RELATED"/>
    <property type="match status" value="1"/>
</dbReference>
<dbReference type="InterPro" id="IPR016054">
    <property type="entry name" value="LY6_UPA_recep-like"/>
</dbReference>
<accession>L5M5T0</accession>
<gene>
    <name evidence="11" type="ORF">MDA_GLEAN10003683</name>
</gene>
<name>L5M5T0_MYODS</name>